<evidence type="ECO:0000256" key="3">
    <source>
        <dbReference type="ARBA" id="ARBA00023235"/>
    </source>
</evidence>
<dbReference type="GO" id="GO:0031119">
    <property type="term" value="P:tRNA pseudouridine synthesis"/>
    <property type="evidence" value="ECO:0007669"/>
    <property type="project" value="UniProtKB-UniRule"/>
</dbReference>
<dbReference type="Proteomes" id="UP000316781">
    <property type="component" value="Unassembled WGS sequence"/>
</dbReference>
<dbReference type="InterPro" id="IPR001406">
    <property type="entry name" value="PsdUridine_synth_TruA"/>
</dbReference>
<evidence type="ECO:0000256" key="1">
    <source>
        <dbReference type="ARBA" id="ARBA00009375"/>
    </source>
</evidence>
<evidence type="ECO:0000313" key="11">
    <source>
        <dbReference type="Proteomes" id="UP000316781"/>
    </source>
</evidence>
<evidence type="ECO:0000313" key="10">
    <source>
        <dbReference type="EMBL" id="TRL34488.1"/>
    </source>
</evidence>
<dbReference type="Gene3D" id="3.30.70.660">
    <property type="entry name" value="Pseudouridine synthase I, catalytic domain, C-terminal subdomain"/>
    <property type="match status" value="1"/>
</dbReference>
<dbReference type="AlphaFoldDB" id="A0A549SY43"/>
<keyword evidence="3 4" id="KW-0413">Isomerase</keyword>
<comment type="caution">
    <text evidence="4">Lacks conserved residue(s) required for the propagation of feature annotation.</text>
</comment>
<dbReference type="EMBL" id="VJMF01000038">
    <property type="protein sequence ID" value="TRL34488.1"/>
    <property type="molecule type" value="Genomic_DNA"/>
</dbReference>
<dbReference type="Pfam" id="PF01416">
    <property type="entry name" value="PseudoU_synth_1"/>
    <property type="match status" value="2"/>
</dbReference>
<evidence type="ECO:0000256" key="7">
    <source>
        <dbReference type="RuleBase" id="RU003792"/>
    </source>
</evidence>
<comment type="function">
    <text evidence="4">Formation of pseudouridine at positions 38, 39 and 40 in the anticodon stem and loop of transfer RNAs.</text>
</comment>
<keyword evidence="2 4" id="KW-0819">tRNA processing</keyword>
<evidence type="ECO:0000256" key="5">
    <source>
        <dbReference type="PIRSR" id="PIRSR001430-1"/>
    </source>
</evidence>
<dbReference type="RefSeq" id="WP_142862809.1">
    <property type="nucleotide sequence ID" value="NZ_VJMF01000038.1"/>
</dbReference>
<sequence>MTPRDLGATPPRTAAPSDPPPEGEGGRAVATYRYALTIEYDGSPFVGWQRQENGVSVQQRLEEAVSALEAGARRVVHGAGRTDAGVHALGQVGHVDLSREWREDRLRDALNAHLRPSPIAVLETRRVAQTFEARFSAIRRHYRYVIDNRRAPLTLQRGRAWHVKRPIDAEAMHAAAQALVGRHDFTTFRSTECQANSPVRTLERLDVRRDGDIIEIVTCARSFLHNQVRSLAGSLEHVGSGKWSADDLRAALEAKDRTRCGQVAPPHGLYLVAVDY</sequence>
<dbReference type="EC" id="5.4.99.12" evidence="4"/>
<protein>
    <recommendedName>
        <fullName evidence="4">tRNA pseudouridine synthase A</fullName>
        <ecNumber evidence="4">5.4.99.12</ecNumber>
    </recommendedName>
    <alternativeName>
        <fullName evidence="4">tRNA pseudouridine(38-40) synthase</fullName>
    </alternativeName>
    <alternativeName>
        <fullName evidence="4">tRNA pseudouridylate synthase I</fullName>
    </alternativeName>
    <alternativeName>
        <fullName evidence="4">tRNA-uridine isomerase I</fullName>
    </alternativeName>
</protein>
<evidence type="ECO:0000256" key="2">
    <source>
        <dbReference type="ARBA" id="ARBA00022694"/>
    </source>
</evidence>
<dbReference type="InterPro" id="IPR020095">
    <property type="entry name" value="PsdUridine_synth_TruA_C"/>
</dbReference>
<dbReference type="GO" id="GO:0003723">
    <property type="term" value="F:RNA binding"/>
    <property type="evidence" value="ECO:0007669"/>
    <property type="project" value="InterPro"/>
</dbReference>
<feature type="active site" description="Nucleophile" evidence="4 5">
    <location>
        <position position="83"/>
    </location>
</feature>
<comment type="caution">
    <text evidence="10">The sequence shown here is derived from an EMBL/GenBank/DDBJ whole genome shotgun (WGS) entry which is preliminary data.</text>
</comment>
<dbReference type="PANTHER" id="PTHR11142">
    <property type="entry name" value="PSEUDOURIDYLATE SYNTHASE"/>
    <property type="match status" value="1"/>
</dbReference>
<feature type="domain" description="Pseudouridine synthase I TruA alpha/beta" evidence="9">
    <location>
        <begin position="38"/>
        <end position="135"/>
    </location>
</feature>
<evidence type="ECO:0000256" key="6">
    <source>
        <dbReference type="PIRSR" id="PIRSR001430-2"/>
    </source>
</evidence>
<evidence type="ECO:0000256" key="8">
    <source>
        <dbReference type="SAM" id="MobiDB-lite"/>
    </source>
</evidence>
<dbReference type="Gene3D" id="3.30.70.580">
    <property type="entry name" value="Pseudouridine synthase I, catalytic domain, N-terminal subdomain"/>
    <property type="match status" value="1"/>
</dbReference>
<feature type="binding site" evidence="4 6">
    <location>
        <position position="142"/>
    </location>
    <ligand>
        <name>substrate</name>
    </ligand>
</feature>
<feature type="region of interest" description="Disordered" evidence="8">
    <location>
        <begin position="1"/>
        <end position="26"/>
    </location>
</feature>
<comment type="similarity">
    <text evidence="1 4 7">Belongs to the tRNA pseudouridine synthase TruA family.</text>
</comment>
<evidence type="ECO:0000259" key="9">
    <source>
        <dbReference type="Pfam" id="PF01416"/>
    </source>
</evidence>
<dbReference type="HAMAP" id="MF_00171">
    <property type="entry name" value="TruA"/>
    <property type="match status" value="1"/>
</dbReference>
<dbReference type="NCBIfam" id="TIGR00071">
    <property type="entry name" value="hisT_truA"/>
    <property type="match status" value="1"/>
</dbReference>
<evidence type="ECO:0000256" key="4">
    <source>
        <dbReference type="HAMAP-Rule" id="MF_00171"/>
    </source>
</evidence>
<dbReference type="FunFam" id="3.30.70.580:FF:000001">
    <property type="entry name" value="tRNA pseudouridine synthase A"/>
    <property type="match status" value="1"/>
</dbReference>
<dbReference type="PIRSF" id="PIRSF001430">
    <property type="entry name" value="tRNA_psdUrid_synth"/>
    <property type="match status" value="1"/>
</dbReference>
<dbReference type="GO" id="GO:0160147">
    <property type="term" value="F:tRNA pseudouridine(38-40) synthase activity"/>
    <property type="evidence" value="ECO:0007669"/>
    <property type="project" value="UniProtKB-EC"/>
</dbReference>
<feature type="domain" description="Pseudouridine synthase I TruA alpha/beta" evidence="9">
    <location>
        <begin position="175"/>
        <end position="276"/>
    </location>
</feature>
<name>A0A549SY43_METSR</name>
<comment type="catalytic activity">
    <reaction evidence="4 7">
        <text>uridine(38/39/40) in tRNA = pseudouridine(38/39/40) in tRNA</text>
        <dbReference type="Rhea" id="RHEA:22376"/>
        <dbReference type="Rhea" id="RHEA-COMP:10085"/>
        <dbReference type="Rhea" id="RHEA-COMP:10087"/>
        <dbReference type="ChEBI" id="CHEBI:65314"/>
        <dbReference type="ChEBI" id="CHEBI:65315"/>
        <dbReference type="EC" id="5.4.99.12"/>
    </reaction>
</comment>
<gene>
    <name evidence="4 10" type="primary">truA</name>
    <name evidence="10" type="ORF">FM996_09555</name>
</gene>
<dbReference type="CDD" id="cd02570">
    <property type="entry name" value="PseudoU_synth_EcTruA"/>
    <property type="match status" value="1"/>
</dbReference>
<proteinExistence type="inferred from homology"/>
<accession>A0A549SY43</accession>
<organism evidence="10 11">
    <name type="scientific">Methylosinus sporium</name>
    <dbReference type="NCBI Taxonomy" id="428"/>
    <lineage>
        <taxon>Bacteria</taxon>
        <taxon>Pseudomonadati</taxon>
        <taxon>Pseudomonadota</taxon>
        <taxon>Alphaproteobacteria</taxon>
        <taxon>Hyphomicrobiales</taxon>
        <taxon>Methylocystaceae</taxon>
        <taxon>Methylosinus</taxon>
    </lineage>
</organism>
<dbReference type="PANTHER" id="PTHR11142:SF0">
    <property type="entry name" value="TRNA PSEUDOURIDINE SYNTHASE-LIKE 1"/>
    <property type="match status" value="1"/>
</dbReference>
<reference evidence="10 11" key="1">
    <citation type="submission" date="2019-07" db="EMBL/GenBank/DDBJ databases">
        <title>Ln-dependent methylotrophs.</title>
        <authorList>
            <person name="Tani A."/>
        </authorList>
    </citation>
    <scope>NUCLEOTIDE SEQUENCE [LARGE SCALE GENOMIC DNA]</scope>
    <source>
        <strain evidence="10 11">SM89A</strain>
    </source>
</reference>
<dbReference type="InterPro" id="IPR020103">
    <property type="entry name" value="PsdUridine_synth_cat_dom_sf"/>
</dbReference>
<dbReference type="InterPro" id="IPR020094">
    <property type="entry name" value="TruA/RsuA/RluB/E/F_N"/>
</dbReference>
<dbReference type="InterPro" id="IPR020097">
    <property type="entry name" value="PsdUridine_synth_TruA_a/b_dom"/>
</dbReference>
<comment type="subunit">
    <text evidence="4">Homodimer.</text>
</comment>
<dbReference type="SUPFAM" id="SSF55120">
    <property type="entry name" value="Pseudouridine synthase"/>
    <property type="match status" value="1"/>
</dbReference>